<gene>
    <name evidence="1" type="ORF">PMG71_01810</name>
</gene>
<dbReference type="EMBL" id="JAQOSP010000006">
    <property type="protein sequence ID" value="MDJ1168160.1"/>
    <property type="molecule type" value="Genomic_DNA"/>
</dbReference>
<protein>
    <submittedName>
        <fullName evidence="1">Uncharacterized protein</fullName>
    </submittedName>
</protein>
<reference evidence="1 2" key="1">
    <citation type="submission" date="2023-01" db="EMBL/GenBank/DDBJ databases">
        <title>Novel diversity within Roseofilum (Cyanobacteria; Desertifilaceae) from marine benthic mats with descriptions of four novel species.</title>
        <authorList>
            <person name="Wang Y."/>
            <person name="Berthold D.E."/>
            <person name="Hu J."/>
            <person name="Lefler F.W."/>
            <person name="Laughinghouse H.D. IV."/>
        </authorList>
    </citation>
    <scope>NUCLEOTIDE SEQUENCE [LARGE SCALE GENOMIC DNA]</scope>
    <source>
        <strain evidence="1 2">BLCC-M154</strain>
    </source>
</reference>
<dbReference type="RefSeq" id="WP_283751927.1">
    <property type="nucleotide sequence ID" value="NZ_JAQOSP010000006.1"/>
</dbReference>
<evidence type="ECO:0000313" key="2">
    <source>
        <dbReference type="Proteomes" id="UP001235303"/>
    </source>
</evidence>
<accession>A0ABT7AMN8</accession>
<keyword evidence="2" id="KW-1185">Reference proteome</keyword>
<sequence length="99" mass="11551">MNQSTIEKDALTARISRIVEELMEKESWFREKLDLEEMVNYISGLIEEHLSPDELQEIDDEDLSDRIDKVLAWEAASGMLDDFTPEQMELFDAAVEGRW</sequence>
<dbReference type="Proteomes" id="UP001235303">
    <property type="component" value="Unassembled WGS sequence"/>
</dbReference>
<proteinExistence type="predicted"/>
<name>A0ABT7AMN8_9CYAN</name>
<organism evidence="1 2">
    <name type="scientific">Roseofilum acuticapitatum BLCC-M154</name>
    <dbReference type="NCBI Taxonomy" id="3022444"/>
    <lineage>
        <taxon>Bacteria</taxon>
        <taxon>Bacillati</taxon>
        <taxon>Cyanobacteriota</taxon>
        <taxon>Cyanophyceae</taxon>
        <taxon>Desertifilales</taxon>
        <taxon>Desertifilaceae</taxon>
        <taxon>Roseofilum</taxon>
        <taxon>Roseofilum acuticapitatum</taxon>
    </lineage>
</organism>
<evidence type="ECO:0000313" key="1">
    <source>
        <dbReference type="EMBL" id="MDJ1168160.1"/>
    </source>
</evidence>
<comment type="caution">
    <text evidence="1">The sequence shown here is derived from an EMBL/GenBank/DDBJ whole genome shotgun (WGS) entry which is preliminary data.</text>
</comment>